<keyword evidence="3" id="KW-0808">Transferase</keyword>
<dbReference type="InterPro" id="IPR050194">
    <property type="entry name" value="Glycosyltransferase_grp1"/>
</dbReference>
<dbReference type="Pfam" id="PF00534">
    <property type="entry name" value="Glycos_transf_1"/>
    <property type="match status" value="1"/>
</dbReference>
<dbReference type="EMBL" id="JBHTJG010000003">
    <property type="protein sequence ID" value="MFD0946213.1"/>
    <property type="molecule type" value="Genomic_DNA"/>
</dbReference>
<protein>
    <submittedName>
        <fullName evidence="3">Glycosyltransferase</fullName>
        <ecNumber evidence="3">2.4.-.-</ecNumber>
    </submittedName>
</protein>
<accession>A0ABW3H439</accession>
<evidence type="ECO:0000259" key="1">
    <source>
        <dbReference type="Pfam" id="PF00534"/>
    </source>
</evidence>
<keyword evidence="4" id="KW-1185">Reference proteome</keyword>
<dbReference type="RefSeq" id="WP_264943587.1">
    <property type="nucleotide sequence ID" value="NZ_JAPDRA010000003.1"/>
</dbReference>
<feature type="domain" description="Glycosyl transferase family 1" evidence="1">
    <location>
        <begin position="218"/>
        <end position="362"/>
    </location>
</feature>
<dbReference type="Proteomes" id="UP001596977">
    <property type="component" value="Unassembled WGS sequence"/>
</dbReference>
<feature type="domain" description="Glycosyltransferase subfamily 4-like N-terminal" evidence="2">
    <location>
        <begin position="30"/>
        <end position="201"/>
    </location>
</feature>
<comment type="caution">
    <text evidence="3">The sequence shown here is derived from an EMBL/GenBank/DDBJ whole genome shotgun (WGS) entry which is preliminary data.</text>
</comment>
<name>A0ABW3H439_9SPHN</name>
<dbReference type="EC" id="2.4.-.-" evidence="3"/>
<dbReference type="Gene3D" id="3.40.50.2000">
    <property type="entry name" value="Glycogen Phosphorylase B"/>
    <property type="match status" value="2"/>
</dbReference>
<gene>
    <name evidence="3" type="ORF">ACFQ1E_07695</name>
</gene>
<evidence type="ECO:0000313" key="3">
    <source>
        <dbReference type="EMBL" id="MFD0946213.1"/>
    </source>
</evidence>
<sequence>MLRVLTLATLFPDASRPNFGIFVERQTLSLARRGDVEIRVVAPVGIPPWPLSRHPRYRALAGLPDRERWKGIEVHRPRFLNLPGTGGRFHARMVARAAEPVIAAIRRSYRFDILVGEFSYPDGPAVVALAERFGVPCSFTARGADISHWAHQPATGAQIVAASRRASGMLAVSDALRDEMIALGMPGDRIRQNTTGVDLSRFAPRDRAAARRALGVAGPLVASVGALIPRKRHDIAIDAVARLPGVSLLIAGTGPEQGRLQARIDRLGVGDRVRLLGAVPGEAMPELLGAADVMALGSESEGLANVWMEALACGTPVVVPDVGGARQLLTAPAGGRIVARTPEAFADAIAATLASPPAPADVRALAEPFTWEANSARIHAWYSGLVAAGPVAAAA</sequence>
<dbReference type="InterPro" id="IPR001296">
    <property type="entry name" value="Glyco_trans_1"/>
</dbReference>
<proteinExistence type="predicted"/>
<evidence type="ECO:0000313" key="4">
    <source>
        <dbReference type="Proteomes" id="UP001596977"/>
    </source>
</evidence>
<organism evidence="3 4">
    <name type="scientific">Sphingomonas canadensis</name>
    <dbReference type="NCBI Taxonomy" id="1219257"/>
    <lineage>
        <taxon>Bacteria</taxon>
        <taxon>Pseudomonadati</taxon>
        <taxon>Pseudomonadota</taxon>
        <taxon>Alphaproteobacteria</taxon>
        <taxon>Sphingomonadales</taxon>
        <taxon>Sphingomonadaceae</taxon>
        <taxon>Sphingomonas</taxon>
    </lineage>
</organism>
<dbReference type="Pfam" id="PF13439">
    <property type="entry name" value="Glyco_transf_4"/>
    <property type="match status" value="1"/>
</dbReference>
<dbReference type="SUPFAM" id="SSF53756">
    <property type="entry name" value="UDP-Glycosyltransferase/glycogen phosphorylase"/>
    <property type="match status" value="1"/>
</dbReference>
<dbReference type="PANTHER" id="PTHR45947:SF3">
    <property type="entry name" value="SULFOQUINOVOSYL TRANSFERASE SQD2"/>
    <property type="match status" value="1"/>
</dbReference>
<reference evidence="4" key="1">
    <citation type="journal article" date="2019" name="Int. J. Syst. Evol. Microbiol.">
        <title>The Global Catalogue of Microorganisms (GCM) 10K type strain sequencing project: providing services to taxonomists for standard genome sequencing and annotation.</title>
        <authorList>
            <consortium name="The Broad Institute Genomics Platform"/>
            <consortium name="The Broad Institute Genome Sequencing Center for Infectious Disease"/>
            <person name="Wu L."/>
            <person name="Ma J."/>
        </authorList>
    </citation>
    <scope>NUCLEOTIDE SEQUENCE [LARGE SCALE GENOMIC DNA]</scope>
    <source>
        <strain evidence="4">CCUG 62982</strain>
    </source>
</reference>
<evidence type="ECO:0000259" key="2">
    <source>
        <dbReference type="Pfam" id="PF13439"/>
    </source>
</evidence>
<dbReference type="PANTHER" id="PTHR45947">
    <property type="entry name" value="SULFOQUINOVOSYL TRANSFERASE SQD2"/>
    <property type="match status" value="1"/>
</dbReference>
<dbReference type="InterPro" id="IPR028098">
    <property type="entry name" value="Glyco_trans_4-like_N"/>
</dbReference>
<keyword evidence="3" id="KW-0328">Glycosyltransferase</keyword>
<dbReference type="GO" id="GO:0016757">
    <property type="term" value="F:glycosyltransferase activity"/>
    <property type="evidence" value="ECO:0007669"/>
    <property type="project" value="UniProtKB-KW"/>
</dbReference>